<dbReference type="Pfam" id="PF13374">
    <property type="entry name" value="TPR_10"/>
    <property type="match status" value="1"/>
</dbReference>
<dbReference type="Pfam" id="PF12807">
    <property type="entry name" value="eIF3_p135"/>
    <property type="match status" value="1"/>
</dbReference>
<evidence type="ECO:0000256" key="2">
    <source>
        <dbReference type="ARBA" id="ARBA00022803"/>
    </source>
</evidence>
<organism evidence="5 6">
    <name type="scientific">Schizosaccharomyces octosporus (strain yFS286)</name>
    <name type="common">Fission yeast</name>
    <name type="synonym">Octosporomyces octosporus</name>
    <dbReference type="NCBI Taxonomy" id="483514"/>
    <lineage>
        <taxon>Eukaryota</taxon>
        <taxon>Fungi</taxon>
        <taxon>Dikarya</taxon>
        <taxon>Ascomycota</taxon>
        <taxon>Taphrinomycotina</taxon>
        <taxon>Schizosaccharomycetes</taxon>
        <taxon>Schizosaccharomycetales</taxon>
        <taxon>Schizosaccharomycetaceae</taxon>
        <taxon>Schizosaccharomyces</taxon>
    </lineage>
</organism>
<dbReference type="FunFam" id="3.30.2280.10:FF:000002">
    <property type="entry name" value="Clustered mitochondria protein homolog"/>
    <property type="match status" value="1"/>
</dbReference>
<dbReference type="RefSeq" id="XP_013017596.1">
    <property type="nucleotide sequence ID" value="XM_013162142.1"/>
</dbReference>
<dbReference type="GO" id="GO:0003743">
    <property type="term" value="F:translation initiation factor activity"/>
    <property type="evidence" value="ECO:0007669"/>
    <property type="project" value="UniProtKB-KW"/>
</dbReference>
<keyword evidence="5" id="KW-0648">Protein biosynthesis</keyword>
<evidence type="ECO:0000259" key="4">
    <source>
        <dbReference type="PROSITE" id="PS51823"/>
    </source>
</evidence>
<dbReference type="EMBL" id="KE503206">
    <property type="protein sequence ID" value="EPX75150.1"/>
    <property type="molecule type" value="Genomic_DNA"/>
</dbReference>
<feature type="compositionally biased region" description="Basic residues" evidence="3">
    <location>
        <begin position="888"/>
        <end position="899"/>
    </location>
</feature>
<dbReference type="PANTHER" id="PTHR12601">
    <property type="entry name" value="EUKARYOTIC TRANSLATION INITIATION FACTOR 3 SUBUNIT EIF-3"/>
    <property type="match status" value="1"/>
</dbReference>
<evidence type="ECO:0000313" key="5">
    <source>
        <dbReference type="EMBL" id="EPX75150.1"/>
    </source>
</evidence>
<dbReference type="GO" id="GO:0005737">
    <property type="term" value="C:cytoplasm"/>
    <property type="evidence" value="ECO:0007669"/>
    <property type="project" value="TreeGrafter"/>
</dbReference>
<dbReference type="Gene3D" id="3.30.2280.10">
    <property type="entry name" value="Hypothetical protein (hspc210)"/>
    <property type="match status" value="1"/>
</dbReference>
<dbReference type="OrthoDB" id="1414216at2759"/>
<dbReference type="eggNOG" id="KOG1839">
    <property type="taxonomic scope" value="Eukaryota"/>
</dbReference>
<feature type="compositionally biased region" description="Basic and acidic residues" evidence="3">
    <location>
        <begin position="900"/>
        <end position="910"/>
    </location>
</feature>
<dbReference type="SMART" id="SM00028">
    <property type="entry name" value="TPR"/>
    <property type="match status" value="2"/>
</dbReference>
<keyword evidence="6" id="KW-1185">Reference proteome</keyword>
<feature type="region of interest" description="Disordered" evidence="3">
    <location>
        <begin position="879"/>
        <end position="910"/>
    </location>
</feature>
<dbReference type="HOGENOM" id="CLU_003256_2_0_1"/>
<dbReference type="Gene3D" id="1.25.40.10">
    <property type="entry name" value="Tetratricopeptide repeat domain"/>
    <property type="match status" value="2"/>
</dbReference>
<dbReference type="Proteomes" id="UP000016088">
    <property type="component" value="Unassembled WGS sequence"/>
</dbReference>
<keyword evidence="2" id="KW-0802">TPR repeat</keyword>
<dbReference type="PANTHER" id="PTHR12601:SF6">
    <property type="entry name" value="CLUSTERED MITOCHONDRIA PROTEIN HOMOLOG"/>
    <property type="match status" value="1"/>
</dbReference>
<dbReference type="InterPro" id="IPR025697">
    <property type="entry name" value="CLU_dom"/>
</dbReference>
<dbReference type="VEuPathDB" id="FungiDB:SOCG_04396"/>
<reference evidence="5 6" key="1">
    <citation type="journal article" date="2011" name="Science">
        <title>Comparative functional genomics of the fission yeasts.</title>
        <authorList>
            <person name="Rhind N."/>
            <person name="Chen Z."/>
            <person name="Yassour M."/>
            <person name="Thompson D.A."/>
            <person name="Haas B.J."/>
            <person name="Habib N."/>
            <person name="Wapinski I."/>
            <person name="Roy S."/>
            <person name="Lin M.F."/>
            <person name="Heiman D.I."/>
            <person name="Young S.K."/>
            <person name="Furuya K."/>
            <person name="Guo Y."/>
            <person name="Pidoux A."/>
            <person name="Chen H.M."/>
            <person name="Robbertse B."/>
            <person name="Goldberg J.M."/>
            <person name="Aoki K."/>
            <person name="Bayne E.H."/>
            <person name="Berlin A.M."/>
            <person name="Desjardins C.A."/>
            <person name="Dobbs E."/>
            <person name="Dukaj L."/>
            <person name="Fan L."/>
            <person name="FitzGerald M.G."/>
            <person name="French C."/>
            <person name="Gujja S."/>
            <person name="Hansen K."/>
            <person name="Keifenheim D."/>
            <person name="Levin J.Z."/>
            <person name="Mosher R.A."/>
            <person name="Mueller C.A."/>
            <person name="Pfiffner J."/>
            <person name="Priest M."/>
            <person name="Russ C."/>
            <person name="Smialowska A."/>
            <person name="Swoboda P."/>
            <person name="Sykes S.M."/>
            <person name="Vaughn M."/>
            <person name="Vengrova S."/>
            <person name="Yoder R."/>
            <person name="Zeng Q."/>
            <person name="Allshire R."/>
            <person name="Baulcombe D."/>
            <person name="Birren B.W."/>
            <person name="Brown W."/>
            <person name="Ekwall K."/>
            <person name="Kellis M."/>
            <person name="Leatherwood J."/>
            <person name="Levin H."/>
            <person name="Margalit H."/>
            <person name="Martienssen R."/>
            <person name="Nieduszynski C.A."/>
            <person name="Spatafora J.W."/>
            <person name="Friedman N."/>
            <person name="Dalgaard J.Z."/>
            <person name="Baumann P."/>
            <person name="Niki H."/>
            <person name="Regev A."/>
            <person name="Nusbaum C."/>
        </authorList>
    </citation>
    <scope>NUCLEOTIDE SEQUENCE [LARGE SCALE GENOMIC DNA]</scope>
    <source>
        <strain evidence="6">yFS286</strain>
    </source>
</reference>
<feature type="region of interest" description="Disordered" evidence="3">
    <location>
        <begin position="1"/>
        <end position="20"/>
    </location>
</feature>
<dbReference type="SUPFAM" id="SSF48452">
    <property type="entry name" value="TPR-like"/>
    <property type="match status" value="1"/>
</dbReference>
<dbReference type="PROSITE" id="PS51823">
    <property type="entry name" value="CLU"/>
    <property type="match status" value="1"/>
</dbReference>
<feature type="domain" description="Clu" evidence="4">
    <location>
        <begin position="322"/>
        <end position="571"/>
    </location>
</feature>
<keyword evidence="5" id="KW-0396">Initiation factor</keyword>
<dbReference type="InterPro" id="IPR023231">
    <property type="entry name" value="GSKIP_dom_sf"/>
</dbReference>
<dbReference type="InterPro" id="IPR011990">
    <property type="entry name" value="TPR-like_helical_dom_sf"/>
</dbReference>
<dbReference type="InterPro" id="IPR033646">
    <property type="entry name" value="CLU-central"/>
</dbReference>
<gene>
    <name evidence="5" type="ORF">SOCG_04396</name>
</gene>
<feature type="compositionally biased region" description="Polar residues" evidence="3">
    <location>
        <begin position="8"/>
        <end position="20"/>
    </location>
</feature>
<dbReference type="InterPro" id="IPR019734">
    <property type="entry name" value="TPR_rpt"/>
</dbReference>
<dbReference type="GO" id="GO:0048312">
    <property type="term" value="P:intracellular distribution of mitochondria"/>
    <property type="evidence" value="ECO:0007669"/>
    <property type="project" value="TreeGrafter"/>
</dbReference>
<dbReference type="InterPro" id="IPR027523">
    <property type="entry name" value="CLU_prot"/>
</dbReference>
<dbReference type="OMA" id="HPVWDKD"/>
<dbReference type="Pfam" id="PF15044">
    <property type="entry name" value="CLU_N"/>
    <property type="match status" value="1"/>
</dbReference>
<protein>
    <submittedName>
        <fullName evidence="5">Translation initiation factor eIF3 alpha subunit</fullName>
    </submittedName>
</protein>
<name>S9RAJ8_SCHOY</name>
<keyword evidence="1" id="KW-0963">Cytoplasm</keyword>
<dbReference type="GeneID" id="25033358"/>
<accession>S9RAJ8</accession>
<dbReference type="SUPFAM" id="SSF103107">
    <property type="entry name" value="Hypothetical protein c14orf129, hspc210"/>
    <property type="match status" value="1"/>
</dbReference>
<evidence type="ECO:0000313" key="6">
    <source>
        <dbReference type="Proteomes" id="UP000016088"/>
    </source>
</evidence>
<sequence>MGEKDNHNQGNDNVSLEQTDSGAIDLDAEVNIDVKFPDRTPTLSFSLPLSSTIHDVRQIVLESLLAPTNTCFHFAHGNERMQPFTELHEILLVKPHQKLKPLVLNVILDPYTERSSRFHVFTLLDFLDRSNNKNYKSDNFGIRTGFCAFPELDDPTDSYQMEAPESSNLKFSILNKDFWPDHPNPFKSSYDKLLSPILSTKSSPQHNCFRSFSLSAWNPVPPEYAMQGHLLYLSITTLEGQLYHITSHVTGYFVNNSTNTRFDPTSQKDLYSHSLVALLCQLSPLFKENLEVLLDKYRQQDQIAFAKITGSVPQAPWITMPSRNRPDLTKTQETQLNPYIENQGNLRDWNEEIQSAREMAHESIQDRVLRERLLVKTLQDFTEVSVQGAVDIVNGNIPPLNPLEPEGSRMYVHNNIFFSFGRDSVGVFQKHGGDAAAYYAVGKDATTIRLLNQLDAVNLSSLGTCIVDYAGHRIVAQTIIPGIFRQLELGNSQLIYGSVEGEGNFRFDSSLEPDLIKLSNIMHIKKHELKNLDGTVIPLYTSLDTKGLLGSDGRKYLMDLYSLFPPDLGFLNRLEQNKSKQYANYPHQLVQFRPELIQSFWESTLNEEQNEKEAFSEDKTIDEPLQNKVLNQNGNEVPEASQIPLKIKDNAVQEDCLFNPNVRHPCYKYPETKEDDYKQDISLLGKVSSFLTTKVIPDFIDSICNDSSFLPIDGIALSRALHRNGINMRYLGDMLTLIFDRYPQNTAALHLFTCEIFARSAKHLIRDYLSRTPRCLRSYVIAHVFNCLLAASEDDLSSPFLPEESVLKFYPETCQMLLSLSPKVAWDNLLKESLSRFGYEIHPSFVKEANHLSLIRLVCLKSGIQLACKDYFNNEEIVEPDNQAPSPKNKKNKKKKKEKEKKAKQDDCSDRTNSFHKFLPKDILNLVPVVKSTVPYSSLAQESLDASKVCLLKENKELCYDLLNESLSLHEQIYGVFHPEVARAYCQLAMICHQLNKKEESCSLGRKALIVCERILGFDSSETILAYLNLALYEFSHNRISCALVYSQYALRLWHLVFGSDHPNMITSYTNIGLMLRSMKLIPESKTCIEWALDLCRKFQDKSLTTAAVSLQYAQALALTKDLRQASQEARGAYKIYEKNLGSEHQTTKEAEQWLSQLIATTVKQEKVTLQ</sequence>
<dbReference type="CDD" id="cd15466">
    <property type="entry name" value="CLU-central"/>
    <property type="match status" value="1"/>
</dbReference>
<dbReference type="Pfam" id="PF13236">
    <property type="entry name" value="CLU"/>
    <property type="match status" value="1"/>
</dbReference>
<dbReference type="GO" id="GO:0003729">
    <property type="term" value="F:mRNA binding"/>
    <property type="evidence" value="ECO:0007669"/>
    <property type="project" value="TreeGrafter"/>
</dbReference>
<evidence type="ECO:0000256" key="3">
    <source>
        <dbReference type="SAM" id="MobiDB-lite"/>
    </source>
</evidence>
<evidence type="ECO:0000256" key="1">
    <source>
        <dbReference type="ARBA" id="ARBA00022490"/>
    </source>
</evidence>
<dbReference type="AlphaFoldDB" id="S9RAJ8"/>
<proteinExistence type="predicted"/>
<dbReference type="InterPro" id="IPR028275">
    <property type="entry name" value="CLU_N"/>
</dbReference>